<organism evidence="2">
    <name type="scientific">Schistosoma curassoni</name>
    <dbReference type="NCBI Taxonomy" id="6186"/>
    <lineage>
        <taxon>Eukaryota</taxon>
        <taxon>Metazoa</taxon>
        <taxon>Spiralia</taxon>
        <taxon>Lophotrochozoa</taxon>
        <taxon>Platyhelminthes</taxon>
        <taxon>Trematoda</taxon>
        <taxon>Digenea</taxon>
        <taxon>Strigeidida</taxon>
        <taxon>Schistosomatoidea</taxon>
        <taxon>Schistosomatidae</taxon>
        <taxon>Schistosoma</taxon>
    </lineage>
</organism>
<feature type="transmembrane region" description="Helical" evidence="1">
    <location>
        <begin position="47"/>
        <end position="65"/>
    </location>
</feature>
<keyword evidence="1" id="KW-0472">Membrane</keyword>
<evidence type="ECO:0000313" key="2">
    <source>
        <dbReference type="EMBL" id="BAV81453.1"/>
    </source>
</evidence>
<feature type="transmembrane region" description="Helical" evidence="1">
    <location>
        <begin position="21"/>
        <end position="41"/>
    </location>
</feature>
<name>A0A2Z5QP36_9TREM</name>
<feature type="transmembrane region" description="Helical" evidence="1">
    <location>
        <begin position="131"/>
        <end position="151"/>
    </location>
</feature>
<feature type="transmembrane region" description="Helical" evidence="1">
    <location>
        <begin position="184"/>
        <end position="202"/>
    </location>
</feature>
<gene>
    <name evidence="2" type="primary">ND2</name>
</gene>
<accession>A0A2Z5QP36</accession>
<proteinExistence type="predicted"/>
<sequence>MINEYILIYWLTIYDCNINELIMIKVYVSILLIALLSLLTLVSGDILMFWLFLELCSLSMVPCLLQCSKVNVGDSLLSYIFAISIASSLMLVGLLYCDFFFFFFVGFMVKFGVFPFIIWVYSVFNNSCSWVVCWCISILMKISLLSVSYFVYGLDSFVFSLCIVLGLFFSGLMFWLYTINWFSAWTHMVVSSSGIMIYMLSLLGVDDFIFMFVLYMVWGSGVILYFGVFNGFIGYLMWLISVPFSFSFIYKAVCTYYLVGLGFYVLLFWFVYCFLEQLYLFKWLASGHVVKSVWFRGLLSW</sequence>
<feature type="transmembrane region" description="Helical" evidence="1">
    <location>
        <begin position="256"/>
        <end position="275"/>
    </location>
</feature>
<reference evidence="2" key="1">
    <citation type="submission" date="2016-10" db="EMBL/GenBank/DDBJ databases">
        <title>Complete mitochondrial genomes of 50 helminths species.</title>
        <authorList>
            <person name="Kikuchi T."/>
            <person name="Holroyd N."/>
            <person name="Berriman M."/>
        </authorList>
    </citation>
    <scope>NUCLEOTIDE SEQUENCE</scope>
</reference>
<evidence type="ECO:0000256" key="1">
    <source>
        <dbReference type="SAM" id="Phobius"/>
    </source>
</evidence>
<dbReference type="AlphaFoldDB" id="A0A2Z5QP36"/>
<dbReference type="EMBL" id="AP017708">
    <property type="protein sequence ID" value="BAV81453.1"/>
    <property type="molecule type" value="Genomic_DNA"/>
</dbReference>
<keyword evidence="2" id="KW-0496">Mitochondrion</keyword>
<keyword evidence="1" id="KW-0812">Transmembrane</keyword>
<feature type="transmembrane region" description="Helical" evidence="1">
    <location>
        <begin position="102"/>
        <end position="124"/>
    </location>
</feature>
<keyword evidence="1" id="KW-1133">Transmembrane helix</keyword>
<feature type="transmembrane region" description="Helical" evidence="1">
    <location>
        <begin position="77"/>
        <end position="96"/>
    </location>
</feature>
<feature type="transmembrane region" description="Helical" evidence="1">
    <location>
        <begin position="157"/>
        <end position="177"/>
    </location>
</feature>
<protein>
    <submittedName>
        <fullName evidence="2">NADH dehydrogenase subunit 2</fullName>
    </submittedName>
</protein>
<geneLocation type="mitochondrion" evidence="2"/>